<feature type="domain" description="Pseudouridine synthase II N-terminal" evidence="6">
    <location>
        <begin position="29"/>
        <end position="164"/>
    </location>
</feature>
<evidence type="ECO:0000256" key="5">
    <source>
        <dbReference type="ARBA" id="ARBA00023235"/>
    </source>
</evidence>
<evidence type="ECO:0000256" key="3">
    <source>
        <dbReference type="ARBA" id="ARBA00012787"/>
    </source>
</evidence>
<evidence type="ECO:0000256" key="4">
    <source>
        <dbReference type="ARBA" id="ARBA00022694"/>
    </source>
</evidence>
<comment type="similarity">
    <text evidence="2">Belongs to the pseudouridine synthase TruB family. Type 1 subfamily.</text>
</comment>
<organism evidence="7 8">
    <name type="scientific">Candidatus Nomurabacteria bacterium CG10_big_fil_rev_8_21_14_0_10_35_16</name>
    <dbReference type="NCBI Taxonomy" id="1974731"/>
    <lineage>
        <taxon>Bacteria</taxon>
        <taxon>Candidatus Nomuraibacteriota</taxon>
    </lineage>
</organism>
<gene>
    <name evidence="7" type="ORF">COU49_02215</name>
</gene>
<dbReference type="GO" id="GO:0003723">
    <property type="term" value="F:RNA binding"/>
    <property type="evidence" value="ECO:0007669"/>
    <property type="project" value="InterPro"/>
</dbReference>
<dbReference type="EMBL" id="PFCQ01000013">
    <property type="protein sequence ID" value="PIR68147.1"/>
    <property type="molecule type" value="Genomic_DNA"/>
</dbReference>
<evidence type="ECO:0000256" key="1">
    <source>
        <dbReference type="ARBA" id="ARBA00000385"/>
    </source>
</evidence>
<evidence type="ECO:0000313" key="8">
    <source>
        <dbReference type="Proteomes" id="UP000230094"/>
    </source>
</evidence>
<name>A0A2H0TAZ7_9BACT</name>
<evidence type="ECO:0000256" key="2">
    <source>
        <dbReference type="ARBA" id="ARBA00005642"/>
    </source>
</evidence>
<dbReference type="Pfam" id="PF01509">
    <property type="entry name" value="TruB_N"/>
    <property type="match status" value="1"/>
</dbReference>
<keyword evidence="5" id="KW-0413">Isomerase</keyword>
<dbReference type="PANTHER" id="PTHR13767:SF2">
    <property type="entry name" value="PSEUDOURIDYLATE SYNTHASE TRUB1"/>
    <property type="match status" value="1"/>
</dbReference>
<dbReference type="InterPro" id="IPR020103">
    <property type="entry name" value="PsdUridine_synth_cat_dom_sf"/>
</dbReference>
<comment type="catalytic activity">
    <reaction evidence="1">
        <text>uridine(55) in tRNA = pseudouridine(55) in tRNA</text>
        <dbReference type="Rhea" id="RHEA:42532"/>
        <dbReference type="Rhea" id="RHEA-COMP:10101"/>
        <dbReference type="Rhea" id="RHEA-COMP:10102"/>
        <dbReference type="ChEBI" id="CHEBI:65314"/>
        <dbReference type="ChEBI" id="CHEBI:65315"/>
        <dbReference type="EC" id="5.4.99.25"/>
    </reaction>
</comment>
<evidence type="ECO:0000259" key="6">
    <source>
        <dbReference type="Pfam" id="PF01509"/>
    </source>
</evidence>
<dbReference type="GO" id="GO:0006400">
    <property type="term" value="P:tRNA modification"/>
    <property type="evidence" value="ECO:0007669"/>
    <property type="project" value="TreeGrafter"/>
</dbReference>
<dbReference type="InterPro" id="IPR014780">
    <property type="entry name" value="tRNA_psdUridine_synth_TruB"/>
</dbReference>
<dbReference type="EC" id="5.4.99.25" evidence="3"/>
<comment type="caution">
    <text evidence="7">The sequence shown here is derived from an EMBL/GenBank/DDBJ whole genome shotgun (WGS) entry which is preliminary data.</text>
</comment>
<dbReference type="GO" id="GO:1990481">
    <property type="term" value="P:mRNA pseudouridine synthesis"/>
    <property type="evidence" value="ECO:0007669"/>
    <property type="project" value="TreeGrafter"/>
</dbReference>
<dbReference type="InterPro" id="IPR002501">
    <property type="entry name" value="PsdUridine_synth_N"/>
</dbReference>
<keyword evidence="4" id="KW-0819">tRNA processing</keyword>
<dbReference type="AlphaFoldDB" id="A0A2H0TAZ7"/>
<dbReference type="PANTHER" id="PTHR13767">
    <property type="entry name" value="TRNA-PSEUDOURIDINE SYNTHASE"/>
    <property type="match status" value="1"/>
</dbReference>
<reference evidence="8" key="1">
    <citation type="submission" date="2017-09" db="EMBL/GenBank/DDBJ databases">
        <title>Depth-based differentiation of microbial function through sediment-hosted aquifers and enrichment of novel symbionts in the deep terrestrial subsurface.</title>
        <authorList>
            <person name="Probst A.J."/>
            <person name="Ladd B."/>
            <person name="Jarett J.K."/>
            <person name="Geller-Mcgrath D.E."/>
            <person name="Sieber C.M.K."/>
            <person name="Emerson J.B."/>
            <person name="Anantharaman K."/>
            <person name="Thomas B.C."/>
            <person name="Malmstrom R."/>
            <person name="Stieglmeier M."/>
            <person name="Klingl A."/>
            <person name="Woyke T."/>
            <person name="Ryan C.M."/>
            <person name="Banfield J.F."/>
        </authorList>
    </citation>
    <scope>NUCLEOTIDE SEQUENCE [LARGE SCALE GENOMIC DNA]</scope>
</reference>
<sequence>MKKIILLNKKEGETPLEALDRFRMANPKYKDEKMTYAGRLDPMASGVLLVLVGEEIKQKDKYLALNKEYEFEILFGFATDTYDILGKVVHSNILTNIGMSELEKMVKNNLKNFIGQFKQQYPLYSSKTVKGKPLFMYGRSNVKVKLPQREIKVHSLKFLKLKKISNKKLLTNIEKRIKKVEGDFRQKEILKIWNQALNVKHSVFNINIVSFKIKCSSGTYVRGIANSLGNKIDIPALAFSIKRTKIGKWSIKG</sequence>
<protein>
    <recommendedName>
        <fullName evidence="3">tRNA pseudouridine(55) synthase</fullName>
        <ecNumber evidence="3">5.4.99.25</ecNumber>
    </recommendedName>
</protein>
<dbReference type="SUPFAM" id="SSF55120">
    <property type="entry name" value="Pseudouridine synthase"/>
    <property type="match status" value="1"/>
</dbReference>
<dbReference type="Gene3D" id="3.30.2350.10">
    <property type="entry name" value="Pseudouridine synthase"/>
    <property type="match status" value="1"/>
</dbReference>
<dbReference type="GO" id="GO:0160148">
    <property type="term" value="F:tRNA pseudouridine(55) synthase activity"/>
    <property type="evidence" value="ECO:0007669"/>
    <property type="project" value="UniProtKB-EC"/>
</dbReference>
<proteinExistence type="inferred from homology"/>
<dbReference type="Proteomes" id="UP000230094">
    <property type="component" value="Unassembled WGS sequence"/>
</dbReference>
<evidence type="ECO:0000313" key="7">
    <source>
        <dbReference type="EMBL" id="PIR68147.1"/>
    </source>
</evidence>
<accession>A0A2H0TAZ7</accession>